<dbReference type="InterPro" id="IPR004869">
    <property type="entry name" value="MMPL_dom"/>
</dbReference>
<dbReference type="Pfam" id="PF03176">
    <property type="entry name" value="MMPL"/>
    <property type="match status" value="1"/>
</dbReference>
<feature type="domain" description="Membrane transport protein MMPL" evidence="5">
    <location>
        <begin position="2"/>
        <end position="54"/>
    </location>
</feature>
<dbReference type="AlphaFoldDB" id="A0AA91RFY9"/>
<evidence type="ECO:0000313" key="7">
    <source>
        <dbReference type="Proteomes" id="UP000192441"/>
    </source>
</evidence>
<dbReference type="EMBL" id="MVHM01000023">
    <property type="protein sequence ID" value="ORA32578.1"/>
    <property type="molecule type" value="Genomic_DNA"/>
</dbReference>
<keyword evidence="3" id="KW-1133">Transmembrane helix</keyword>
<sequence length="76" mass="8458">MIVGTIVSSLSAHVSDSPTLFRQHVIQLQINWVAMEFALIILLAVGSDYNLMLVCVRLPGNHVGCWPYDRLDGKSF</sequence>
<organism evidence="6 7">
    <name type="scientific">Mycobacterium branderi</name>
    <dbReference type="NCBI Taxonomy" id="43348"/>
    <lineage>
        <taxon>Bacteria</taxon>
        <taxon>Bacillati</taxon>
        <taxon>Actinomycetota</taxon>
        <taxon>Actinomycetes</taxon>
        <taxon>Mycobacteriales</taxon>
        <taxon>Mycobacteriaceae</taxon>
        <taxon>Mycobacterium</taxon>
    </lineage>
</organism>
<protein>
    <recommendedName>
        <fullName evidence="5">Membrane transport protein MMPL domain-containing protein</fullName>
    </recommendedName>
</protein>
<evidence type="ECO:0000256" key="1">
    <source>
        <dbReference type="ARBA" id="ARBA00004141"/>
    </source>
</evidence>
<evidence type="ECO:0000313" key="6">
    <source>
        <dbReference type="EMBL" id="ORA32578.1"/>
    </source>
</evidence>
<evidence type="ECO:0000256" key="4">
    <source>
        <dbReference type="ARBA" id="ARBA00023136"/>
    </source>
</evidence>
<dbReference type="GO" id="GO:0016020">
    <property type="term" value="C:membrane"/>
    <property type="evidence" value="ECO:0007669"/>
    <property type="project" value="UniProtKB-SubCell"/>
</dbReference>
<accession>A0AA91RFY9</accession>
<gene>
    <name evidence="6" type="ORF">BST20_24555</name>
</gene>
<reference evidence="6 7" key="1">
    <citation type="submission" date="2016-12" db="EMBL/GenBank/DDBJ databases">
        <title>The new phylogeny of genus Mycobacterium.</title>
        <authorList>
            <person name="Tortoli E."/>
            <person name="Trovato A."/>
            <person name="Cirillo D.M."/>
        </authorList>
    </citation>
    <scope>NUCLEOTIDE SEQUENCE [LARGE SCALE GENOMIC DNA]</scope>
    <source>
        <strain evidence="6 7">DSM 44624</strain>
    </source>
</reference>
<evidence type="ECO:0000256" key="2">
    <source>
        <dbReference type="ARBA" id="ARBA00022692"/>
    </source>
</evidence>
<comment type="caution">
    <text evidence="6">The sequence shown here is derived from an EMBL/GenBank/DDBJ whole genome shotgun (WGS) entry which is preliminary data.</text>
</comment>
<keyword evidence="2" id="KW-0812">Transmembrane</keyword>
<name>A0AA91RFY9_9MYCO</name>
<evidence type="ECO:0000259" key="5">
    <source>
        <dbReference type="Pfam" id="PF03176"/>
    </source>
</evidence>
<proteinExistence type="predicted"/>
<comment type="subcellular location">
    <subcellularLocation>
        <location evidence="1">Membrane</location>
        <topology evidence="1">Multi-pass membrane protein</topology>
    </subcellularLocation>
</comment>
<keyword evidence="4" id="KW-0472">Membrane</keyword>
<evidence type="ECO:0000256" key="3">
    <source>
        <dbReference type="ARBA" id="ARBA00022989"/>
    </source>
</evidence>
<dbReference type="Proteomes" id="UP000192441">
    <property type="component" value="Unassembled WGS sequence"/>
</dbReference>